<dbReference type="GO" id="GO:0046872">
    <property type="term" value="F:metal ion binding"/>
    <property type="evidence" value="ECO:0007669"/>
    <property type="project" value="UniProtKB-KW"/>
</dbReference>
<comment type="similarity">
    <text evidence="3">Belongs to the gamma-BBH/TMLD family.</text>
</comment>
<keyword evidence="10" id="KW-1185">Reference proteome</keyword>
<dbReference type="InterPro" id="IPR042098">
    <property type="entry name" value="TauD-like_sf"/>
</dbReference>
<dbReference type="AlphaFoldDB" id="A0A369T692"/>
<evidence type="ECO:0000259" key="8">
    <source>
        <dbReference type="Pfam" id="PF02668"/>
    </source>
</evidence>
<protein>
    <submittedName>
        <fullName evidence="9">DUF971 domain-containing protein</fullName>
    </submittedName>
</protein>
<keyword evidence="6" id="KW-0560">Oxidoreductase</keyword>
<dbReference type="PANTHER" id="PTHR10696:SF51">
    <property type="entry name" value="TRIMETHYLLYSINE DIOXYGENASE, MITOCHONDRIAL"/>
    <property type="match status" value="1"/>
</dbReference>
<dbReference type="SUPFAM" id="SSF51197">
    <property type="entry name" value="Clavaminate synthase-like"/>
    <property type="match status" value="1"/>
</dbReference>
<dbReference type="Gene3D" id="3.30.2020.30">
    <property type="match status" value="1"/>
</dbReference>
<keyword evidence="4" id="KW-0479">Metal-binding</keyword>
<evidence type="ECO:0000256" key="4">
    <source>
        <dbReference type="ARBA" id="ARBA00022723"/>
    </source>
</evidence>
<gene>
    <name evidence="9" type="ORF">DRB17_16460</name>
</gene>
<keyword evidence="5" id="KW-0223">Dioxygenase</keyword>
<comment type="cofactor">
    <cofactor evidence="1">
        <name>Fe(2+)</name>
        <dbReference type="ChEBI" id="CHEBI:29033"/>
    </cofactor>
</comment>
<evidence type="ECO:0000256" key="5">
    <source>
        <dbReference type="ARBA" id="ARBA00022964"/>
    </source>
</evidence>
<reference evidence="9 10" key="1">
    <citation type="submission" date="2018-07" db="EMBL/GenBank/DDBJ databases">
        <title>Venubactetium sediminum gen. nov., sp. nov., isolated from a marine solar saltern.</title>
        <authorList>
            <person name="Wang S."/>
        </authorList>
    </citation>
    <scope>NUCLEOTIDE SEQUENCE [LARGE SCALE GENOMIC DNA]</scope>
    <source>
        <strain evidence="9 10">WD2A32</strain>
    </source>
</reference>
<name>A0A369T692_9PROT</name>
<dbReference type="Gene3D" id="3.60.130.10">
    <property type="entry name" value="Clavaminate synthase-like"/>
    <property type="match status" value="1"/>
</dbReference>
<comment type="caution">
    <text evidence="9">The sequence shown here is derived from an EMBL/GenBank/DDBJ whole genome shotgun (WGS) entry which is preliminary data.</text>
</comment>
<feature type="domain" description="TauD/TfdA-like" evidence="8">
    <location>
        <begin position="107"/>
        <end position="356"/>
    </location>
</feature>
<evidence type="ECO:0000313" key="10">
    <source>
        <dbReference type="Proteomes" id="UP000253941"/>
    </source>
</evidence>
<dbReference type="EMBL" id="QPMH01000020">
    <property type="protein sequence ID" value="RDD60788.1"/>
    <property type="molecule type" value="Genomic_DNA"/>
</dbReference>
<accession>A0A369T692</accession>
<dbReference type="InterPro" id="IPR003819">
    <property type="entry name" value="TauD/TfdA-like"/>
</dbReference>
<comment type="cofactor">
    <cofactor evidence="2">
        <name>L-ascorbate</name>
        <dbReference type="ChEBI" id="CHEBI:38290"/>
    </cofactor>
</comment>
<evidence type="ECO:0000256" key="2">
    <source>
        <dbReference type="ARBA" id="ARBA00001961"/>
    </source>
</evidence>
<dbReference type="RefSeq" id="WP_114583316.1">
    <property type="nucleotide sequence ID" value="NZ_QPMH01000020.1"/>
</dbReference>
<evidence type="ECO:0000313" key="9">
    <source>
        <dbReference type="EMBL" id="RDD60788.1"/>
    </source>
</evidence>
<dbReference type="Pfam" id="PF02668">
    <property type="entry name" value="TauD"/>
    <property type="match status" value="1"/>
</dbReference>
<dbReference type="InterPro" id="IPR038492">
    <property type="entry name" value="GBBH-like_N_sf"/>
</dbReference>
<organism evidence="9 10">
    <name type="scientific">Ferruginivarius sediminum</name>
    <dbReference type="NCBI Taxonomy" id="2661937"/>
    <lineage>
        <taxon>Bacteria</taxon>
        <taxon>Pseudomonadati</taxon>
        <taxon>Pseudomonadota</taxon>
        <taxon>Alphaproteobacteria</taxon>
        <taxon>Rhodospirillales</taxon>
        <taxon>Rhodospirillaceae</taxon>
        <taxon>Ferruginivarius</taxon>
    </lineage>
</organism>
<evidence type="ECO:0000256" key="3">
    <source>
        <dbReference type="ARBA" id="ARBA00008654"/>
    </source>
</evidence>
<sequence length="384" mass="42899">MDTPPIDVSLLYDTGQVRVTGDGGGEMVLHPHWLRERSHEAADFDPVTRQRLFEPALLPADLRVVGMERSSEDELALTFSDGARCGFSLTAILREAGWLDDPETPPAPQPWGADLDAWPGADWAALEAPEVLRDMLAGFARSGFCIIRNTPTQPGTLESIAKFFGHLRDTNFGPIFDVITKPQPIDLAYTGLPLSAHADNPYRQPIPGIQMLHCLENGVEGGLSTLVDGFALAEALLAEAPELARVLERTTVRFRYESDDTILENRGPLIERDGDGRLVRVRFSSRVDFVPPLDPETLDMFYRGRSRMFELAADPRFEIRFRLDPGMLVMMDNHRLLHGRTGFDHAAARRHLQGCYIDHDGPDTMYRVLSRRWRDGEGSGREAA</sequence>
<evidence type="ECO:0000256" key="6">
    <source>
        <dbReference type="ARBA" id="ARBA00023002"/>
    </source>
</evidence>
<dbReference type="GO" id="GO:0045329">
    <property type="term" value="P:carnitine biosynthetic process"/>
    <property type="evidence" value="ECO:0007669"/>
    <property type="project" value="TreeGrafter"/>
</dbReference>
<dbReference type="Proteomes" id="UP000253941">
    <property type="component" value="Unassembled WGS sequence"/>
</dbReference>
<dbReference type="GO" id="GO:0016706">
    <property type="term" value="F:2-oxoglutarate-dependent dioxygenase activity"/>
    <property type="evidence" value="ECO:0007669"/>
    <property type="project" value="UniProtKB-ARBA"/>
</dbReference>
<dbReference type="InterPro" id="IPR050411">
    <property type="entry name" value="AlphaKG_dependent_hydroxylases"/>
</dbReference>
<evidence type="ECO:0000256" key="1">
    <source>
        <dbReference type="ARBA" id="ARBA00001954"/>
    </source>
</evidence>
<proteinExistence type="inferred from homology"/>
<keyword evidence="7" id="KW-0408">Iron</keyword>
<evidence type="ECO:0000256" key="7">
    <source>
        <dbReference type="ARBA" id="ARBA00023004"/>
    </source>
</evidence>
<dbReference type="PANTHER" id="PTHR10696">
    <property type="entry name" value="GAMMA-BUTYROBETAINE HYDROXYLASE-RELATED"/>
    <property type="match status" value="1"/>
</dbReference>